<reference evidence="1" key="1">
    <citation type="journal article" date="2023" name="Insect Mol. Biol.">
        <title>Genome sequencing provides insights into the evolution of gene families encoding plant cell wall-degrading enzymes in longhorned beetles.</title>
        <authorList>
            <person name="Shin N.R."/>
            <person name="Okamura Y."/>
            <person name="Kirsch R."/>
            <person name="Pauchet Y."/>
        </authorList>
    </citation>
    <scope>NUCLEOTIDE SEQUENCE</scope>
    <source>
        <strain evidence="1">AMC_N1</strain>
    </source>
</reference>
<gene>
    <name evidence="1" type="ORF">NQ318_006797</name>
</gene>
<evidence type="ECO:0000313" key="1">
    <source>
        <dbReference type="EMBL" id="KAJ8941820.1"/>
    </source>
</evidence>
<sequence>MISGIHRVVPFAVGGVAARRSPVVVRALVDAVLLGLVVRVRVRVGRQPARGLPVAAVDEARVPVRLVGALAARRGGLLTVVAVRLRLRHPDVLGAAGAHVARVVLQLPDEVLQVPDADRAARRHVVLVLVLVFYHHLRVQITYLIKTSTFPILSSLDKPITITGQLTGWNVLLAAGPLVVRVALGALRETPAQQLLAERPAAARRRRRAAVRRGVAQRLDDVLVVAVERLERALDVGGAAARRRAADQLRHARLRLAEDVVRLRAVAHHHAVVGLLQDALLLGQLQVVVLQVDERDRLLLACGGFPRRIVYFKEYTCYRISNQLDTTRCERVVTSLNRTVSGDTFPILISLDKPWDVKRPKTIRAPDGSQRQNRTITLKKLGKAAKIIV</sequence>
<accession>A0AAV8XTB3</accession>
<dbReference type="Proteomes" id="UP001162162">
    <property type="component" value="Unassembled WGS sequence"/>
</dbReference>
<protein>
    <submittedName>
        <fullName evidence="1">Uncharacterized protein</fullName>
    </submittedName>
</protein>
<keyword evidence="2" id="KW-1185">Reference proteome</keyword>
<name>A0AAV8XTB3_9CUCU</name>
<proteinExistence type="predicted"/>
<organism evidence="1 2">
    <name type="scientific">Aromia moschata</name>
    <dbReference type="NCBI Taxonomy" id="1265417"/>
    <lineage>
        <taxon>Eukaryota</taxon>
        <taxon>Metazoa</taxon>
        <taxon>Ecdysozoa</taxon>
        <taxon>Arthropoda</taxon>
        <taxon>Hexapoda</taxon>
        <taxon>Insecta</taxon>
        <taxon>Pterygota</taxon>
        <taxon>Neoptera</taxon>
        <taxon>Endopterygota</taxon>
        <taxon>Coleoptera</taxon>
        <taxon>Polyphaga</taxon>
        <taxon>Cucujiformia</taxon>
        <taxon>Chrysomeloidea</taxon>
        <taxon>Cerambycidae</taxon>
        <taxon>Cerambycinae</taxon>
        <taxon>Callichromatini</taxon>
        <taxon>Aromia</taxon>
    </lineage>
</organism>
<evidence type="ECO:0000313" key="2">
    <source>
        <dbReference type="Proteomes" id="UP001162162"/>
    </source>
</evidence>
<comment type="caution">
    <text evidence="1">The sequence shown here is derived from an EMBL/GenBank/DDBJ whole genome shotgun (WGS) entry which is preliminary data.</text>
</comment>
<dbReference type="EMBL" id="JAPWTK010000351">
    <property type="protein sequence ID" value="KAJ8941820.1"/>
    <property type="molecule type" value="Genomic_DNA"/>
</dbReference>
<dbReference type="AlphaFoldDB" id="A0AAV8XTB3"/>